<reference evidence="2" key="1">
    <citation type="submission" date="2013-11" db="EMBL/GenBank/DDBJ databases">
        <title>The Genome Sequence of Phytophthora parasitica CJ02B3.</title>
        <authorList>
            <consortium name="The Broad Institute Genomics Platform"/>
            <person name="Russ C."/>
            <person name="Tyler B."/>
            <person name="Panabieres F."/>
            <person name="Shan W."/>
            <person name="Tripathy S."/>
            <person name="Grunwald N."/>
            <person name="Machado M."/>
            <person name="Johnson C.S."/>
            <person name="Arredondo F."/>
            <person name="Hong C."/>
            <person name="Coffey M."/>
            <person name="Young S.K."/>
            <person name="Zeng Q."/>
            <person name="Gargeya S."/>
            <person name="Fitzgerald M."/>
            <person name="Abouelleil A."/>
            <person name="Alvarado L."/>
            <person name="Chapman S.B."/>
            <person name="Gainer-Dewar J."/>
            <person name="Goldberg J."/>
            <person name="Griggs A."/>
            <person name="Gujja S."/>
            <person name="Hansen M."/>
            <person name="Howarth C."/>
            <person name="Imamovic A."/>
            <person name="Ireland A."/>
            <person name="Larimer J."/>
            <person name="McCowan C."/>
            <person name="Murphy C."/>
            <person name="Pearson M."/>
            <person name="Poon T.W."/>
            <person name="Priest M."/>
            <person name="Roberts A."/>
            <person name="Saif S."/>
            <person name="Shea T."/>
            <person name="Sykes S."/>
            <person name="Wortman J."/>
            <person name="Nusbaum C."/>
            <person name="Birren B."/>
        </authorList>
    </citation>
    <scope>NUCLEOTIDE SEQUENCE [LARGE SCALE GENOMIC DNA]</scope>
    <source>
        <strain evidence="2">CJ02B3</strain>
    </source>
</reference>
<dbReference type="EMBL" id="KI686822">
    <property type="protein sequence ID" value="ETK84349.1"/>
    <property type="molecule type" value="Genomic_DNA"/>
</dbReference>
<feature type="non-terminal residue" evidence="2">
    <location>
        <position position="52"/>
    </location>
</feature>
<sequence>LALVLVASPPSQVTPKSALPRTRRKSISQQSSPSAVIVLFSISRMHNRKSTK</sequence>
<protein>
    <submittedName>
        <fullName evidence="2">Uncharacterized protein</fullName>
    </submittedName>
</protein>
<feature type="region of interest" description="Disordered" evidence="1">
    <location>
        <begin position="1"/>
        <end position="32"/>
    </location>
</feature>
<evidence type="ECO:0000256" key="1">
    <source>
        <dbReference type="SAM" id="MobiDB-lite"/>
    </source>
</evidence>
<proteinExistence type="predicted"/>
<name>W2GN84_PHYNI</name>
<dbReference type="AlphaFoldDB" id="W2GN84"/>
<evidence type="ECO:0000313" key="2">
    <source>
        <dbReference type="EMBL" id="ETK84349.1"/>
    </source>
</evidence>
<accession>W2GN84</accession>
<dbReference type="Proteomes" id="UP000053236">
    <property type="component" value="Unassembled WGS sequence"/>
</dbReference>
<organism evidence="2">
    <name type="scientific">Phytophthora nicotianae</name>
    <name type="common">Potato buckeye rot agent</name>
    <name type="synonym">Phytophthora parasitica</name>
    <dbReference type="NCBI Taxonomy" id="4792"/>
    <lineage>
        <taxon>Eukaryota</taxon>
        <taxon>Sar</taxon>
        <taxon>Stramenopiles</taxon>
        <taxon>Oomycota</taxon>
        <taxon>Peronosporomycetes</taxon>
        <taxon>Peronosporales</taxon>
        <taxon>Peronosporaceae</taxon>
        <taxon>Phytophthora</taxon>
    </lineage>
</organism>
<feature type="non-terminal residue" evidence="2">
    <location>
        <position position="1"/>
    </location>
</feature>
<gene>
    <name evidence="2" type="ORF">L915_10679</name>
</gene>